<dbReference type="InterPro" id="IPR005195">
    <property type="entry name" value="Glyco_hydro_65_M"/>
</dbReference>
<dbReference type="GO" id="GO:0016757">
    <property type="term" value="F:glycosyltransferase activity"/>
    <property type="evidence" value="ECO:0007669"/>
    <property type="project" value="UniProtKB-ARBA"/>
</dbReference>
<feature type="domain" description="Glycoside hydrolase family 65 central catalytic" evidence="1">
    <location>
        <begin position="325"/>
        <end position="523"/>
    </location>
</feature>
<dbReference type="Gene3D" id="2.70.98.40">
    <property type="entry name" value="Glycoside hydrolase, family 65, N-terminal domain"/>
    <property type="match status" value="1"/>
</dbReference>
<evidence type="ECO:0000313" key="3">
    <source>
        <dbReference type="EMBL" id="GIG74158.1"/>
    </source>
</evidence>
<evidence type="ECO:0000259" key="2">
    <source>
        <dbReference type="Pfam" id="PF03636"/>
    </source>
</evidence>
<dbReference type="Pfam" id="PF03632">
    <property type="entry name" value="Glyco_hydro_65m"/>
    <property type="match status" value="1"/>
</dbReference>
<feature type="domain" description="Glycoside hydrolase family 65 N-terminal" evidence="2">
    <location>
        <begin position="22"/>
        <end position="235"/>
    </location>
</feature>
<dbReference type="GO" id="GO:0005975">
    <property type="term" value="P:carbohydrate metabolic process"/>
    <property type="evidence" value="ECO:0007669"/>
    <property type="project" value="InterPro"/>
</dbReference>
<dbReference type="InterPro" id="IPR011013">
    <property type="entry name" value="Gal_mutarotase_sf_dom"/>
</dbReference>
<dbReference type="EMBL" id="BONU01000015">
    <property type="protein sequence ID" value="GIG74158.1"/>
    <property type="molecule type" value="Genomic_DNA"/>
</dbReference>
<organism evidence="3 4">
    <name type="scientific">Planosporangium flavigriseum</name>
    <dbReference type="NCBI Taxonomy" id="373681"/>
    <lineage>
        <taxon>Bacteria</taxon>
        <taxon>Bacillati</taxon>
        <taxon>Actinomycetota</taxon>
        <taxon>Actinomycetes</taxon>
        <taxon>Micromonosporales</taxon>
        <taxon>Micromonosporaceae</taxon>
        <taxon>Planosporangium</taxon>
    </lineage>
</organism>
<dbReference type="Proteomes" id="UP000653674">
    <property type="component" value="Unassembled WGS sequence"/>
</dbReference>
<dbReference type="RefSeq" id="WP_168078568.1">
    <property type="nucleotide sequence ID" value="NZ_BAAAQJ010000004.1"/>
</dbReference>
<comment type="caution">
    <text evidence="3">The sequence shown here is derived from an EMBL/GenBank/DDBJ whole genome shotgun (WGS) entry which is preliminary data.</text>
</comment>
<dbReference type="InterPro" id="IPR008928">
    <property type="entry name" value="6-hairpin_glycosidase_sf"/>
</dbReference>
<dbReference type="InterPro" id="IPR005196">
    <property type="entry name" value="Glyco_hydro_65_N"/>
</dbReference>
<dbReference type="SUPFAM" id="SSF48208">
    <property type="entry name" value="Six-hairpin glycosidases"/>
    <property type="match status" value="1"/>
</dbReference>
<gene>
    <name evidence="3" type="ORF">Pfl04_25620</name>
</gene>
<accession>A0A8J3LPB4</accession>
<dbReference type="InterPro" id="IPR012341">
    <property type="entry name" value="6hp_glycosidase-like_sf"/>
</dbReference>
<evidence type="ECO:0000313" key="4">
    <source>
        <dbReference type="Proteomes" id="UP000653674"/>
    </source>
</evidence>
<reference evidence="3" key="1">
    <citation type="submission" date="2021-01" db="EMBL/GenBank/DDBJ databases">
        <title>Whole genome shotgun sequence of Planosporangium flavigriseum NBRC 105377.</title>
        <authorList>
            <person name="Komaki H."/>
            <person name="Tamura T."/>
        </authorList>
    </citation>
    <scope>NUCLEOTIDE SEQUENCE</scope>
    <source>
        <strain evidence="3">NBRC 105377</strain>
    </source>
</reference>
<sequence length="694" mass="76689">MSTDVISPDPVREWHPHYLPAYISNGVVGMRVGKVPMANGVTILSGFEGLDPTYEVEAFARAPYPLGGDLGVDGATLSANPERCVLHEERYDFSCGELSARFDFRGENARAEVEILDFCSRTQPTLVLQEITVRVDHDCDLTLAAVIDTRGVPGSWVDREVDSSGTLAAQPVDGMLRWSSFGDLSACGAAYATELTGARDVDRTFDRSRIAPLSTTYSFRAEPGRRYRMRRIVSLLPQALHDEPHVHAVRMLQAGRMRGFDDLRADNRAAWRELWKGRVVLLGAPTRWQALADAAYFYLHTSAHPSSPSSTSLFGLAFWPNYHYYRGHIMWDIDTFAMPTLTLTNPDAARALLDFRRTRMGGARANAAATGRLGLQYPWESSLRYGQEATPVDASTAAVEQHVSLDVAIAFARYVHATGDREFATDEAWPVMSGVAEWLNSRVERTARGYEIRRVIGIAETETPVDNNAFVNMAAVVTLREAATLGRVLGRGFPDDWERMAAEIVIPVDRDRGIILNHDGYDPGEKMGVTPEAPAGLFPLGYDTDAGTERRTFEHYLRFAHEYVGAPMLSSLLGVYAARVGDRDAALDLFERGYADFVVEPFRITTEWSPTVYPDQPVAGPFTANLGGFLTGCLYGLTGLRLGPGPPELWCGRPVTMPRGWDGVHVDAVRVRRRAASLTGVHGDDRARIIFKEL</sequence>
<dbReference type="Gene3D" id="1.50.10.10">
    <property type="match status" value="1"/>
</dbReference>
<dbReference type="PANTHER" id="PTHR11051:SF8">
    <property type="entry name" value="PROTEIN-GLUCOSYLGALACTOSYLHYDROXYLYSINE GLUCOSIDASE"/>
    <property type="match status" value="1"/>
</dbReference>
<proteinExistence type="predicted"/>
<dbReference type="GO" id="GO:0030246">
    <property type="term" value="F:carbohydrate binding"/>
    <property type="evidence" value="ECO:0007669"/>
    <property type="project" value="InterPro"/>
</dbReference>
<evidence type="ECO:0008006" key="5">
    <source>
        <dbReference type="Google" id="ProtNLM"/>
    </source>
</evidence>
<dbReference type="Pfam" id="PF03636">
    <property type="entry name" value="Glyco_hydro_65N"/>
    <property type="match status" value="1"/>
</dbReference>
<dbReference type="AlphaFoldDB" id="A0A8J3LPB4"/>
<protein>
    <recommendedName>
        <fullName evidence="5">Glycoside hydrolase family 65 protein</fullName>
    </recommendedName>
</protein>
<name>A0A8J3LPB4_9ACTN</name>
<evidence type="ECO:0000259" key="1">
    <source>
        <dbReference type="Pfam" id="PF03632"/>
    </source>
</evidence>
<keyword evidence="4" id="KW-1185">Reference proteome</keyword>
<dbReference type="SUPFAM" id="SSF74650">
    <property type="entry name" value="Galactose mutarotase-like"/>
    <property type="match status" value="1"/>
</dbReference>
<dbReference type="PANTHER" id="PTHR11051">
    <property type="entry name" value="GLYCOSYL HYDROLASE-RELATED"/>
    <property type="match status" value="1"/>
</dbReference>
<dbReference type="InterPro" id="IPR037018">
    <property type="entry name" value="GH65_N"/>
</dbReference>
<dbReference type="GO" id="GO:0004553">
    <property type="term" value="F:hydrolase activity, hydrolyzing O-glycosyl compounds"/>
    <property type="evidence" value="ECO:0007669"/>
    <property type="project" value="TreeGrafter"/>
</dbReference>